<name>A0A3M7IPY7_HORWE</name>
<gene>
    <name evidence="1" type="ORF">D0859_08339</name>
</gene>
<dbReference type="OrthoDB" id="62952at2759"/>
<evidence type="ECO:0008006" key="3">
    <source>
        <dbReference type="Google" id="ProtNLM"/>
    </source>
</evidence>
<dbReference type="Proteomes" id="UP000281677">
    <property type="component" value="Unassembled WGS sequence"/>
</dbReference>
<reference evidence="1 2" key="1">
    <citation type="journal article" date="2018" name="BMC Genomics">
        <title>Genomic evidence for intraspecific hybridization in a clonal and extremely halotolerant yeast.</title>
        <authorList>
            <person name="Gostincar C."/>
            <person name="Stajich J.E."/>
            <person name="Zupancic J."/>
            <person name="Zalar P."/>
            <person name="Gunde-Cimerman N."/>
        </authorList>
    </citation>
    <scope>NUCLEOTIDE SEQUENCE [LARGE SCALE GENOMIC DNA]</scope>
    <source>
        <strain evidence="1 2">EXF-120</strain>
    </source>
</reference>
<proteinExistence type="predicted"/>
<accession>A0A3M7IPY7</accession>
<dbReference type="AlphaFoldDB" id="A0A3M7IPY7"/>
<sequence length="473" mass="54287">MANFNSLPKAIRKRIYELHLTQEESITLDQYKEHVGFYGHYKWGRSMPALLQVSRRIDKEAAPFYYANNDFEFGSLADIEAFAFLSWPRHRHLVRKITVKWSRRTPSASERFRVLASMKSLEELYIRVNERHMLSKLLEKSRHNFQSHSQQNILMLQHPGVAGLLKLRIPKVRFIKLVAGGKTRAGPIPGGALETIVAPRIMGLNTAKEKMPKGEFTFFSLSPELRNRIYDLLLRFDSPVTPPPNESASASKIRRTLGINRSASVLSILAVNRQIHDEAVGIFYYHNAFVFRHMLHLNGFIQRLGPVRRSMIANITVYYEDFQRSGLSLVDLTFDLLKALTGLRKLEVIMIRQLFTRKDWQRYCGSPELLRRANPCLVPGMKMLFGLRGLTSIIVRDEALEDKCESVRRLSNSGSSAAELRSAEKLTQMTEHFNAALQQAQTGKVNHALLEDKRWPVRDVFPELEDDEAVRGE</sequence>
<dbReference type="PANTHER" id="PTHR38790">
    <property type="entry name" value="2EXR DOMAIN-CONTAINING PROTEIN-RELATED"/>
    <property type="match status" value="1"/>
</dbReference>
<evidence type="ECO:0000313" key="2">
    <source>
        <dbReference type="Proteomes" id="UP000281677"/>
    </source>
</evidence>
<organism evidence="1 2">
    <name type="scientific">Hortaea werneckii</name>
    <name type="common">Black yeast</name>
    <name type="synonym">Cladosporium werneckii</name>
    <dbReference type="NCBI Taxonomy" id="91943"/>
    <lineage>
        <taxon>Eukaryota</taxon>
        <taxon>Fungi</taxon>
        <taxon>Dikarya</taxon>
        <taxon>Ascomycota</taxon>
        <taxon>Pezizomycotina</taxon>
        <taxon>Dothideomycetes</taxon>
        <taxon>Dothideomycetidae</taxon>
        <taxon>Mycosphaerellales</taxon>
        <taxon>Teratosphaeriaceae</taxon>
        <taxon>Hortaea</taxon>
    </lineage>
</organism>
<comment type="caution">
    <text evidence="1">The sequence shown here is derived from an EMBL/GenBank/DDBJ whole genome shotgun (WGS) entry which is preliminary data.</text>
</comment>
<evidence type="ECO:0000313" key="1">
    <source>
        <dbReference type="EMBL" id="RMZ27584.1"/>
    </source>
</evidence>
<protein>
    <recommendedName>
        <fullName evidence="3">F-box domain-containing protein</fullName>
    </recommendedName>
</protein>
<dbReference type="EMBL" id="QWIT01000242">
    <property type="protein sequence ID" value="RMZ27584.1"/>
    <property type="molecule type" value="Genomic_DNA"/>
</dbReference>